<dbReference type="CDD" id="cd00082">
    <property type="entry name" value="HisKA"/>
    <property type="match status" value="1"/>
</dbReference>
<evidence type="ECO:0000256" key="5">
    <source>
        <dbReference type="ARBA" id="ARBA00022553"/>
    </source>
</evidence>
<keyword evidence="10 14" id="KW-0067">ATP-binding</keyword>
<dbReference type="PANTHER" id="PTHR45436">
    <property type="entry name" value="SENSOR HISTIDINE KINASE YKOH"/>
    <property type="match status" value="1"/>
</dbReference>
<protein>
    <recommendedName>
        <fullName evidence="14">Sensor protein</fullName>
        <ecNumber evidence="14">2.7.13.3</ecNumber>
    </recommendedName>
</protein>
<feature type="domain" description="Histidine kinase" evidence="15">
    <location>
        <begin position="253"/>
        <end position="468"/>
    </location>
</feature>
<dbReference type="Proteomes" id="UP000435877">
    <property type="component" value="Unassembled WGS sequence"/>
</dbReference>
<dbReference type="SMART" id="SM00304">
    <property type="entry name" value="HAMP"/>
    <property type="match status" value="1"/>
</dbReference>
<dbReference type="Pfam" id="PF21085">
    <property type="entry name" value="CusS"/>
    <property type="match status" value="1"/>
</dbReference>
<dbReference type="FunFam" id="3.30.565.10:FF:000006">
    <property type="entry name" value="Sensor histidine kinase WalK"/>
    <property type="match status" value="1"/>
</dbReference>
<evidence type="ECO:0000313" key="18">
    <source>
        <dbReference type="EMBL" id="CAA0095573.1"/>
    </source>
</evidence>
<evidence type="ECO:0000313" key="20">
    <source>
        <dbReference type="Proteomes" id="UP000439591"/>
    </source>
</evidence>
<dbReference type="Pfam" id="PF02518">
    <property type="entry name" value="HATPase_c"/>
    <property type="match status" value="1"/>
</dbReference>
<dbReference type="PROSITE" id="PS50109">
    <property type="entry name" value="HIS_KIN"/>
    <property type="match status" value="1"/>
</dbReference>
<keyword evidence="3 14" id="KW-1003">Cell membrane</keyword>
<evidence type="ECO:0000256" key="3">
    <source>
        <dbReference type="ARBA" id="ARBA00022475"/>
    </source>
</evidence>
<feature type="domain" description="HAMP" evidence="16">
    <location>
        <begin position="192"/>
        <end position="245"/>
    </location>
</feature>
<evidence type="ECO:0000313" key="17">
    <source>
        <dbReference type="EMBL" id="CAA0089015.1"/>
    </source>
</evidence>
<dbReference type="InterPro" id="IPR048590">
    <property type="entry name" value="CusS-like_sensor"/>
</dbReference>
<evidence type="ECO:0000256" key="14">
    <source>
        <dbReference type="RuleBase" id="RU364088"/>
    </source>
</evidence>
<dbReference type="AlphaFoldDB" id="A0A5S9NY15"/>
<dbReference type="Proteomes" id="UP000439591">
    <property type="component" value="Unassembled WGS sequence"/>
</dbReference>
<dbReference type="InterPro" id="IPR006290">
    <property type="entry name" value="CztS_silS_copS"/>
</dbReference>
<keyword evidence="9 14" id="KW-0418">Kinase</keyword>
<evidence type="ECO:0000256" key="7">
    <source>
        <dbReference type="ARBA" id="ARBA00022692"/>
    </source>
</evidence>
<dbReference type="PRINTS" id="PR00344">
    <property type="entry name" value="BCTRLSENSOR"/>
</dbReference>
<dbReference type="InterPro" id="IPR036890">
    <property type="entry name" value="HATPase_C_sf"/>
</dbReference>
<dbReference type="OrthoDB" id="9809766at2"/>
<dbReference type="Pfam" id="PF00512">
    <property type="entry name" value="HisKA"/>
    <property type="match status" value="1"/>
</dbReference>
<sequence>MKWLSRVKRRPLSLTTRVMVFVALAIGLSLLMTAHLVQQAVKRHFAEQDADELIVITQAVERALRAGADDIPRLPEVLSHAVSGHHGVYFQVWSPDGQLIYGPSDDELLTPVTLYTPVSRILAANLHSWGAGGNAYRGAITQTLISGRNYRIVAAMDMNFHILFLDNFRRSLWLIMTLAGVVTLLAAWFGVHQGHAPLRGLSDTMRDVQADRLHVRIDPNIVPGELRGLVDSFNYMIGRLEDSFARLSHFSADIAHELRTPLTNSITQTQVALNRARSLEEYQELLYSNLEEQERLAKMVNDMLWLAQSEHGLRNPVREWLDLGHEVRELFDFFEALAEEKQIVLALDGSTPMLSGDRAMLRRAISNLLSNALRYTPAGQTINVKLKKTDDAWVELRVENPGLKIPSEHLPKIFDRFYRVDPSRQRLSEGTGLGLAITKSIIEAHCGYIEAFSDDVATCFSIRLPLVTAGIGA</sequence>
<dbReference type="GO" id="GO:0005886">
    <property type="term" value="C:plasma membrane"/>
    <property type="evidence" value="ECO:0007669"/>
    <property type="project" value="UniProtKB-SubCell"/>
</dbReference>
<keyword evidence="11 14" id="KW-1133">Transmembrane helix</keyword>
<comment type="function">
    <text evidence="14">Member of a two-component regulatory system.</text>
</comment>
<dbReference type="GO" id="GO:0005524">
    <property type="term" value="F:ATP binding"/>
    <property type="evidence" value="ECO:0007669"/>
    <property type="project" value="UniProtKB-KW"/>
</dbReference>
<evidence type="ECO:0000256" key="12">
    <source>
        <dbReference type="ARBA" id="ARBA00023012"/>
    </source>
</evidence>
<evidence type="ECO:0000256" key="13">
    <source>
        <dbReference type="ARBA" id="ARBA00023136"/>
    </source>
</evidence>
<keyword evidence="5" id="KW-0597">Phosphoprotein</keyword>
<dbReference type="Gene3D" id="6.10.340.10">
    <property type="match status" value="1"/>
</dbReference>
<dbReference type="EMBL" id="CACSIM010000002">
    <property type="protein sequence ID" value="CAA0095573.1"/>
    <property type="molecule type" value="Genomic_DNA"/>
</dbReference>
<keyword evidence="6 14" id="KW-0808">Transferase</keyword>
<dbReference type="InterPro" id="IPR036097">
    <property type="entry name" value="HisK_dim/P_sf"/>
</dbReference>
<dbReference type="PROSITE" id="PS50885">
    <property type="entry name" value="HAMP"/>
    <property type="match status" value="1"/>
</dbReference>
<dbReference type="SUPFAM" id="SSF55874">
    <property type="entry name" value="ATPase domain of HSP90 chaperone/DNA topoisomerase II/histidine kinase"/>
    <property type="match status" value="1"/>
</dbReference>
<keyword evidence="4 14" id="KW-0997">Cell inner membrane</keyword>
<dbReference type="GO" id="GO:0000155">
    <property type="term" value="F:phosphorelay sensor kinase activity"/>
    <property type="evidence" value="ECO:0007669"/>
    <property type="project" value="InterPro"/>
</dbReference>
<dbReference type="InterPro" id="IPR005467">
    <property type="entry name" value="His_kinase_dom"/>
</dbReference>
<evidence type="ECO:0000256" key="2">
    <source>
        <dbReference type="ARBA" id="ARBA00004429"/>
    </source>
</evidence>
<dbReference type="PANTHER" id="PTHR45436:SF15">
    <property type="entry name" value="SENSOR HISTIDINE KINASE CUSS"/>
    <property type="match status" value="1"/>
</dbReference>
<dbReference type="Gene3D" id="3.30.565.10">
    <property type="entry name" value="Histidine kinase-like ATPase, C-terminal domain"/>
    <property type="match status" value="1"/>
</dbReference>
<feature type="transmembrane region" description="Helical" evidence="14">
    <location>
        <begin position="172"/>
        <end position="191"/>
    </location>
</feature>
<dbReference type="SMART" id="SM00388">
    <property type="entry name" value="HisKA"/>
    <property type="match status" value="1"/>
</dbReference>
<reference evidence="19 20" key="1">
    <citation type="submission" date="2019-11" db="EMBL/GenBank/DDBJ databases">
        <authorList>
            <person name="Holert J."/>
        </authorList>
    </citation>
    <scope>NUCLEOTIDE SEQUENCE [LARGE SCALE GENOMIC DNA]</scope>
    <source>
        <strain evidence="18">BC3_2A</strain>
        <strain evidence="17">SB11_1A</strain>
    </source>
</reference>
<dbReference type="NCBIfam" id="TIGR01386">
    <property type="entry name" value="cztS_silS_copS"/>
    <property type="match status" value="1"/>
</dbReference>
<keyword evidence="7 14" id="KW-0812">Transmembrane</keyword>
<evidence type="ECO:0000256" key="1">
    <source>
        <dbReference type="ARBA" id="ARBA00000085"/>
    </source>
</evidence>
<dbReference type="SUPFAM" id="SSF47384">
    <property type="entry name" value="Homodimeric domain of signal transducing histidine kinase"/>
    <property type="match status" value="1"/>
</dbReference>
<dbReference type="EMBL" id="CACSIK010000001">
    <property type="protein sequence ID" value="CAA0089015.1"/>
    <property type="molecule type" value="Genomic_DNA"/>
</dbReference>
<keyword evidence="12 14" id="KW-0902">Two-component regulatory system</keyword>
<organism evidence="18 20">
    <name type="scientific">Zhongshania aliphaticivorans</name>
    <dbReference type="NCBI Taxonomy" id="1470434"/>
    <lineage>
        <taxon>Bacteria</taxon>
        <taxon>Pseudomonadati</taxon>
        <taxon>Pseudomonadota</taxon>
        <taxon>Gammaproteobacteria</taxon>
        <taxon>Cellvibrionales</taxon>
        <taxon>Spongiibacteraceae</taxon>
        <taxon>Zhongshania</taxon>
    </lineage>
</organism>
<keyword evidence="8 14" id="KW-0547">Nucleotide-binding</keyword>
<evidence type="ECO:0000256" key="6">
    <source>
        <dbReference type="ARBA" id="ARBA00022679"/>
    </source>
</evidence>
<dbReference type="CDD" id="cd06225">
    <property type="entry name" value="HAMP"/>
    <property type="match status" value="1"/>
</dbReference>
<dbReference type="RefSeq" id="WP_159268319.1">
    <property type="nucleotide sequence ID" value="NZ_CACSIK010000001.1"/>
</dbReference>
<keyword evidence="19" id="KW-1185">Reference proteome</keyword>
<comment type="subcellular location">
    <subcellularLocation>
        <location evidence="2">Cell inner membrane</location>
        <topology evidence="2">Multi-pass membrane protein</topology>
    </subcellularLocation>
</comment>
<dbReference type="InterPro" id="IPR003594">
    <property type="entry name" value="HATPase_dom"/>
</dbReference>
<evidence type="ECO:0000259" key="16">
    <source>
        <dbReference type="PROSITE" id="PS50885"/>
    </source>
</evidence>
<evidence type="ECO:0000256" key="10">
    <source>
        <dbReference type="ARBA" id="ARBA00022840"/>
    </source>
</evidence>
<dbReference type="InterPro" id="IPR003661">
    <property type="entry name" value="HisK_dim/P_dom"/>
</dbReference>
<dbReference type="EC" id="2.7.13.3" evidence="14"/>
<dbReference type="Gene3D" id="1.10.287.130">
    <property type="match status" value="1"/>
</dbReference>
<evidence type="ECO:0000313" key="19">
    <source>
        <dbReference type="Proteomes" id="UP000435877"/>
    </source>
</evidence>
<evidence type="ECO:0000256" key="4">
    <source>
        <dbReference type="ARBA" id="ARBA00022519"/>
    </source>
</evidence>
<accession>A0A5S9NY15</accession>
<evidence type="ECO:0000259" key="15">
    <source>
        <dbReference type="PROSITE" id="PS50109"/>
    </source>
</evidence>
<dbReference type="Pfam" id="PF00672">
    <property type="entry name" value="HAMP"/>
    <property type="match status" value="1"/>
</dbReference>
<proteinExistence type="predicted"/>
<dbReference type="InterPro" id="IPR050428">
    <property type="entry name" value="TCS_sensor_his_kinase"/>
</dbReference>
<comment type="catalytic activity">
    <reaction evidence="1 14">
        <text>ATP + protein L-histidine = ADP + protein N-phospho-L-histidine.</text>
        <dbReference type="EC" id="2.7.13.3"/>
    </reaction>
</comment>
<gene>
    <name evidence="18" type="primary">cusS</name>
    <name evidence="17" type="ORF">IHBHHGIJ_01684</name>
    <name evidence="18" type="ORF">KFEGEMFD_01286</name>
</gene>
<dbReference type="InterPro" id="IPR003660">
    <property type="entry name" value="HAMP_dom"/>
</dbReference>
<evidence type="ECO:0000256" key="9">
    <source>
        <dbReference type="ARBA" id="ARBA00022777"/>
    </source>
</evidence>
<dbReference type="InterPro" id="IPR004358">
    <property type="entry name" value="Sig_transdc_His_kin-like_C"/>
</dbReference>
<evidence type="ECO:0000256" key="11">
    <source>
        <dbReference type="ARBA" id="ARBA00022989"/>
    </source>
</evidence>
<dbReference type="SMART" id="SM00387">
    <property type="entry name" value="HATPase_c"/>
    <property type="match status" value="1"/>
</dbReference>
<name>A0A5S9NY15_9GAMM</name>
<evidence type="ECO:0000256" key="8">
    <source>
        <dbReference type="ARBA" id="ARBA00022741"/>
    </source>
</evidence>
<keyword evidence="13 14" id="KW-0472">Membrane</keyword>